<evidence type="ECO:0000256" key="6">
    <source>
        <dbReference type="ARBA" id="ARBA00022729"/>
    </source>
</evidence>
<dbReference type="AlphaFoldDB" id="A0A1A6GQK5"/>
<dbReference type="InterPro" id="IPR050208">
    <property type="entry name" value="MHC_class-I_related"/>
</dbReference>
<comment type="function">
    <text evidence="1">Acts as a ligand for KLRK1.</text>
</comment>
<evidence type="ECO:0000256" key="5">
    <source>
        <dbReference type="ARBA" id="ARBA00022622"/>
    </source>
</evidence>
<comment type="subcellular location">
    <subcellularLocation>
        <location evidence="2">Cell membrane</location>
        <topology evidence="2">Lipid-anchor</topology>
        <topology evidence="2">GPI-anchor</topology>
    </subcellularLocation>
</comment>
<evidence type="ECO:0000256" key="3">
    <source>
        <dbReference type="ARBA" id="ARBA00008353"/>
    </source>
</evidence>
<keyword evidence="7" id="KW-0472">Membrane</keyword>
<evidence type="ECO:0000313" key="12">
    <source>
        <dbReference type="EMBL" id="OBS67970.1"/>
    </source>
</evidence>
<evidence type="ECO:0000256" key="4">
    <source>
        <dbReference type="ARBA" id="ARBA00022475"/>
    </source>
</evidence>
<accession>A0A1A6GQK5</accession>
<dbReference type="GO" id="GO:0002476">
    <property type="term" value="P:antigen processing and presentation of endogenous peptide antigen via MHC class Ib"/>
    <property type="evidence" value="ECO:0007669"/>
    <property type="project" value="TreeGrafter"/>
</dbReference>
<dbReference type="PANTHER" id="PTHR16675">
    <property type="entry name" value="MHC CLASS I-RELATED"/>
    <property type="match status" value="1"/>
</dbReference>
<evidence type="ECO:0000259" key="11">
    <source>
        <dbReference type="Pfam" id="PF14586"/>
    </source>
</evidence>
<keyword evidence="6" id="KW-0732">Signal</keyword>
<keyword evidence="10" id="KW-0449">Lipoprotein</keyword>
<feature type="domain" description="Retinoic acid early-inducible protein 1" evidence="11">
    <location>
        <begin position="74"/>
        <end position="245"/>
    </location>
</feature>
<dbReference type="GO" id="GO:0046703">
    <property type="term" value="F:natural killer cell lectin-like receptor binding"/>
    <property type="evidence" value="ECO:0007669"/>
    <property type="project" value="UniProtKB-ARBA"/>
</dbReference>
<organism evidence="12 13">
    <name type="scientific">Neotoma lepida</name>
    <name type="common">Desert woodrat</name>
    <dbReference type="NCBI Taxonomy" id="56216"/>
    <lineage>
        <taxon>Eukaryota</taxon>
        <taxon>Metazoa</taxon>
        <taxon>Chordata</taxon>
        <taxon>Craniata</taxon>
        <taxon>Vertebrata</taxon>
        <taxon>Euteleostomi</taxon>
        <taxon>Mammalia</taxon>
        <taxon>Eutheria</taxon>
        <taxon>Euarchontoglires</taxon>
        <taxon>Glires</taxon>
        <taxon>Rodentia</taxon>
        <taxon>Myomorpha</taxon>
        <taxon>Muroidea</taxon>
        <taxon>Cricetidae</taxon>
        <taxon>Neotominae</taxon>
        <taxon>Neotoma</taxon>
    </lineage>
</organism>
<evidence type="ECO:0000256" key="1">
    <source>
        <dbReference type="ARBA" id="ARBA00002305"/>
    </source>
</evidence>
<sequence length="292" mass="33097">LLVIPVGDTSFVLPFLLLLVTVPGWVQLESSLLPAEYGMKFHGPGEATMPNVLDLALLLLVVLWVCQCSPHPSDMHFLFFNFTVEASSRSGKSWLTVQCSMDGMPLLEYDNANKAKLLGSLGKEVNSTKALTDLTQTLEEMGQEFRKRLLHMKLKTGQTKGHPTLQVNMCCQNERGQNTGASLLFSVNEQNSILFNAKTMTWTEVNPEARRDKEEWENDKELEKELTKFSRGDCNHWLNEFLKHLTEIPSRCFSMLLFSFLICDLICSHHQQLPLQISPQKQTARVSNVKQI</sequence>
<dbReference type="OrthoDB" id="9531345at2759"/>
<dbReference type="SUPFAM" id="SSF54452">
    <property type="entry name" value="MHC antigen-recognition domain"/>
    <property type="match status" value="1"/>
</dbReference>
<dbReference type="GO" id="GO:0002486">
    <property type="term" value="P:antigen processing and presentation of endogenous peptide antigen via MHC class I via ER pathway, TAP-independent"/>
    <property type="evidence" value="ECO:0007669"/>
    <property type="project" value="TreeGrafter"/>
</dbReference>
<proteinExistence type="inferred from homology"/>
<keyword evidence="4" id="KW-1003">Cell membrane</keyword>
<evidence type="ECO:0000256" key="7">
    <source>
        <dbReference type="ARBA" id="ARBA00023136"/>
    </source>
</evidence>
<dbReference type="Proteomes" id="UP000092124">
    <property type="component" value="Unassembled WGS sequence"/>
</dbReference>
<name>A0A1A6GQK5_NEOLE</name>
<keyword evidence="5" id="KW-0336">GPI-anchor</keyword>
<evidence type="ECO:0000256" key="10">
    <source>
        <dbReference type="ARBA" id="ARBA00023288"/>
    </source>
</evidence>
<dbReference type="EMBL" id="LZPO01076350">
    <property type="protein sequence ID" value="OBS67970.1"/>
    <property type="molecule type" value="Genomic_DNA"/>
</dbReference>
<feature type="non-terminal residue" evidence="12">
    <location>
        <position position="1"/>
    </location>
</feature>
<evidence type="ECO:0000256" key="8">
    <source>
        <dbReference type="ARBA" id="ARBA00023157"/>
    </source>
</evidence>
<evidence type="ECO:0000256" key="2">
    <source>
        <dbReference type="ARBA" id="ARBA00004609"/>
    </source>
</evidence>
<comment type="caution">
    <text evidence="12">The sequence shown here is derived from an EMBL/GenBank/DDBJ whole genome shotgun (WGS) entry which is preliminary data.</text>
</comment>
<reference evidence="12 13" key="1">
    <citation type="submission" date="2016-06" db="EMBL/GenBank/DDBJ databases">
        <title>The Draft Genome Sequence and Annotation of the Desert Woodrat Neotoma lepida.</title>
        <authorList>
            <person name="Campbell M."/>
            <person name="Oakeson K.F."/>
            <person name="Yandell M."/>
            <person name="Halpert J.R."/>
            <person name="Dearing D."/>
        </authorList>
    </citation>
    <scope>NUCLEOTIDE SEQUENCE [LARGE SCALE GENOMIC DNA]</scope>
    <source>
        <strain evidence="12">417</strain>
        <tissue evidence="12">Liver</tissue>
    </source>
</reference>
<dbReference type="Pfam" id="PF14586">
    <property type="entry name" value="MHC_I_2"/>
    <property type="match status" value="1"/>
</dbReference>
<dbReference type="InterPro" id="IPR011162">
    <property type="entry name" value="MHC_I/II-like_Ag-recog"/>
</dbReference>
<keyword evidence="13" id="KW-1185">Reference proteome</keyword>
<keyword evidence="9" id="KW-0325">Glycoprotein</keyword>
<comment type="similarity">
    <text evidence="3">Belongs to the NKG2D ligand family.</text>
</comment>
<dbReference type="STRING" id="56216.A0A1A6GQK5"/>
<feature type="non-terminal residue" evidence="12">
    <location>
        <position position="292"/>
    </location>
</feature>
<evidence type="ECO:0000256" key="9">
    <source>
        <dbReference type="ARBA" id="ARBA00023180"/>
    </source>
</evidence>
<dbReference type="InterPro" id="IPR029287">
    <property type="entry name" value="RAE-1"/>
</dbReference>
<keyword evidence="8" id="KW-1015">Disulfide bond</keyword>
<dbReference type="FunFam" id="3.30.500.10:FF:000004">
    <property type="entry name" value="Retinoic acid early-inducible protein 1-beta"/>
    <property type="match status" value="1"/>
</dbReference>
<protein>
    <recommendedName>
        <fullName evidence="11">Retinoic acid early-inducible protein 1 domain-containing protein</fullName>
    </recommendedName>
</protein>
<dbReference type="Gene3D" id="3.30.500.10">
    <property type="entry name" value="MHC class I-like antigen recognition-like"/>
    <property type="match status" value="1"/>
</dbReference>
<gene>
    <name evidence="12" type="ORF">A6R68_03490</name>
</gene>
<dbReference type="GO" id="GO:0006955">
    <property type="term" value="P:immune response"/>
    <property type="evidence" value="ECO:0007669"/>
    <property type="project" value="TreeGrafter"/>
</dbReference>
<dbReference type="GO" id="GO:0001916">
    <property type="term" value="P:positive regulation of T cell mediated cytotoxicity"/>
    <property type="evidence" value="ECO:0007669"/>
    <property type="project" value="TreeGrafter"/>
</dbReference>
<dbReference type="PANTHER" id="PTHR16675:SF64">
    <property type="entry name" value="RETINOIC ACID EARLY TRANSCRIPT 1E"/>
    <property type="match status" value="1"/>
</dbReference>
<dbReference type="GO" id="GO:0005615">
    <property type="term" value="C:extracellular space"/>
    <property type="evidence" value="ECO:0007669"/>
    <property type="project" value="TreeGrafter"/>
</dbReference>
<dbReference type="InterPro" id="IPR037055">
    <property type="entry name" value="MHC_I-like_Ag-recog_sf"/>
</dbReference>
<dbReference type="GO" id="GO:0009897">
    <property type="term" value="C:external side of plasma membrane"/>
    <property type="evidence" value="ECO:0007669"/>
    <property type="project" value="TreeGrafter"/>
</dbReference>
<evidence type="ECO:0000313" key="13">
    <source>
        <dbReference type="Proteomes" id="UP000092124"/>
    </source>
</evidence>